<dbReference type="InterPro" id="IPR036617">
    <property type="entry name" value="BAF_sf"/>
</dbReference>
<dbReference type="Pfam" id="PF02961">
    <property type="entry name" value="SAM_BAF"/>
    <property type="match status" value="1"/>
</dbReference>
<comment type="similarity">
    <text evidence="4">Belongs to the BAF family.</text>
</comment>
<dbReference type="PANTHER" id="PTHR47507">
    <property type="entry name" value="BARRIER TO AUTOINTEGRATION FACTOR 2"/>
    <property type="match status" value="1"/>
</dbReference>
<dbReference type="RefSeq" id="XP_002133003.2">
    <property type="nucleotide sequence ID" value="XM_002132967.3"/>
</dbReference>
<gene>
    <name evidence="8" type="primary">LOC6902458</name>
</gene>
<dbReference type="GO" id="GO:0051276">
    <property type="term" value="P:chromosome organization"/>
    <property type="evidence" value="ECO:0007669"/>
    <property type="project" value="TreeGrafter"/>
</dbReference>
<dbReference type="GO" id="GO:0000793">
    <property type="term" value="C:condensed chromosome"/>
    <property type="evidence" value="ECO:0007669"/>
    <property type="project" value="TreeGrafter"/>
</dbReference>
<organism evidence="7 8">
    <name type="scientific">Drosophila pseudoobscura pseudoobscura</name>
    <name type="common">Fruit fly</name>
    <dbReference type="NCBI Taxonomy" id="46245"/>
    <lineage>
        <taxon>Eukaryota</taxon>
        <taxon>Metazoa</taxon>
        <taxon>Ecdysozoa</taxon>
        <taxon>Arthropoda</taxon>
        <taxon>Hexapoda</taxon>
        <taxon>Insecta</taxon>
        <taxon>Pterygota</taxon>
        <taxon>Neoptera</taxon>
        <taxon>Endopterygota</taxon>
        <taxon>Diptera</taxon>
        <taxon>Brachycera</taxon>
        <taxon>Muscomorpha</taxon>
        <taxon>Ephydroidea</taxon>
        <taxon>Drosophilidae</taxon>
        <taxon>Drosophila</taxon>
        <taxon>Sophophora</taxon>
    </lineage>
</organism>
<evidence type="ECO:0000256" key="3">
    <source>
        <dbReference type="ARBA" id="ARBA00023242"/>
    </source>
</evidence>
<dbReference type="InterPro" id="IPR004122">
    <property type="entry name" value="BAF_prot"/>
</dbReference>
<dbReference type="InParanoid" id="A0A6I8UY23"/>
<comment type="subcellular location">
    <subcellularLocation>
        <location evidence="1">Nucleus</location>
    </subcellularLocation>
</comment>
<dbReference type="GO" id="GO:0005634">
    <property type="term" value="C:nucleus"/>
    <property type="evidence" value="ECO:0007669"/>
    <property type="project" value="UniProtKB-SubCell"/>
</dbReference>
<dbReference type="AlphaFoldDB" id="A0A6I8UY23"/>
<evidence type="ECO:0000313" key="8">
    <source>
        <dbReference type="RefSeq" id="XP_002133003.2"/>
    </source>
</evidence>
<evidence type="ECO:0000256" key="2">
    <source>
        <dbReference type="ARBA" id="ARBA00023125"/>
    </source>
</evidence>
<evidence type="ECO:0000313" key="7">
    <source>
        <dbReference type="Proteomes" id="UP000001819"/>
    </source>
</evidence>
<keyword evidence="3" id="KW-0539">Nucleus</keyword>
<dbReference type="Gene3D" id="1.10.150.40">
    <property type="entry name" value="Barrier-to-autointegration factor, BAF"/>
    <property type="match status" value="1"/>
</dbReference>
<dbReference type="FunFam" id="1.10.150.40:FF:000005">
    <property type="entry name" value="Barrier-to-autointegration factor 1"/>
    <property type="match status" value="1"/>
</dbReference>
<dbReference type="SUPFAM" id="SSF47798">
    <property type="entry name" value="Barrier-to-autointegration factor, BAF"/>
    <property type="match status" value="1"/>
</dbReference>
<dbReference type="SMART" id="SM01023">
    <property type="entry name" value="BAF"/>
    <property type="match status" value="1"/>
</dbReference>
<keyword evidence="2" id="KW-0238">DNA-binding</keyword>
<comment type="subunit">
    <text evidence="5">Interacts with emr-1 and lem-2. Interacts with lem-4l, leading to decreased phosphorylation by VRK1 and promoting dephosphorylation by protein phosphatase 2A (PP2A).</text>
</comment>
<dbReference type="InterPro" id="IPR051387">
    <property type="entry name" value="BAF"/>
</dbReference>
<evidence type="ECO:0000256" key="6">
    <source>
        <dbReference type="ARBA" id="ARBA00069025"/>
    </source>
</evidence>
<accession>A0A6I8UY23</accession>
<keyword evidence="7" id="KW-1185">Reference proteome</keyword>
<dbReference type="GO" id="GO:0003677">
    <property type="term" value="F:DNA binding"/>
    <property type="evidence" value="ECO:0007669"/>
    <property type="project" value="UniProtKB-KW"/>
</dbReference>
<dbReference type="KEGG" id="dpo:6902458"/>
<proteinExistence type="inferred from homology"/>
<protein>
    <recommendedName>
        <fullName evidence="6">Barrier-to-autointegration factor 1</fullName>
    </recommendedName>
</protein>
<sequence length="90" mass="10229">MSGMSEKFKNFVAESMGDKDATELPGIGSMLAERLTEAGFEKAYHVLGQFLVFGKDEDLFVMWLTESFQASFGQALDCYDCLYRWCDLFL</sequence>
<evidence type="ECO:0000256" key="1">
    <source>
        <dbReference type="ARBA" id="ARBA00004123"/>
    </source>
</evidence>
<dbReference type="PANTHER" id="PTHR47507:SF6">
    <property type="entry name" value="BARRIER-TO-AUTOINTEGRATION FACTOR"/>
    <property type="match status" value="1"/>
</dbReference>
<name>A0A6I8UY23_DROPS</name>
<dbReference type="Proteomes" id="UP000001819">
    <property type="component" value="Chromosome 4"/>
</dbReference>
<evidence type="ECO:0000256" key="4">
    <source>
        <dbReference type="ARBA" id="ARBA00038496"/>
    </source>
</evidence>
<evidence type="ECO:0000256" key="5">
    <source>
        <dbReference type="ARBA" id="ARBA00064955"/>
    </source>
</evidence>
<reference evidence="8" key="1">
    <citation type="submission" date="2025-08" db="UniProtKB">
        <authorList>
            <consortium name="RefSeq"/>
        </authorList>
    </citation>
    <scope>IDENTIFICATION</scope>
    <source>
        <strain evidence="8">MV-25-SWS-2005</strain>
        <tissue evidence="8">Whole body</tissue>
    </source>
</reference>